<dbReference type="AlphaFoldDB" id="A0AAE0K2A4"/>
<feature type="compositionally biased region" description="Polar residues" evidence="1">
    <location>
        <begin position="190"/>
        <end position="200"/>
    </location>
</feature>
<feature type="region of interest" description="Disordered" evidence="1">
    <location>
        <begin position="1"/>
        <end position="278"/>
    </location>
</feature>
<keyword evidence="3" id="KW-1185">Reference proteome</keyword>
<gene>
    <name evidence="2" type="ORF">B0H63DRAFT_515250</name>
</gene>
<dbReference type="EMBL" id="JAULSW010000010">
    <property type="protein sequence ID" value="KAK3368706.1"/>
    <property type="molecule type" value="Genomic_DNA"/>
</dbReference>
<feature type="compositionally biased region" description="Polar residues" evidence="1">
    <location>
        <begin position="63"/>
        <end position="74"/>
    </location>
</feature>
<dbReference type="Proteomes" id="UP001285441">
    <property type="component" value="Unassembled WGS sequence"/>
</dbReference>
<feature type="compositionally biased region" description="Low complexity" evidence="1">
    <location>
        <begin position="18"/>
        <end position="49"/>
    </location>
</feature>
<proteinExistence type="predicted"/>
<name>A0AAE0K2A4_9PEZI</name>
<organism evidence="2 3">
    <name type="scientific">Podospora didyma</name>
    <dbReference type="NCBI Taxonomy" id="330526"/>
    <lineage>
        <taxon>Eukaryota</taxon>
        <taxon>Fungi</taxon>
        <taxon>Dikarya</taxon>
        <taxon>Ascomycota</taxon>
        <taxon>Pezizomycotina</taxon>
        <taxon>Sordariomycetes</taxon>
        <taxon>Sordariomycetidae</taxon>
        <taxon>Sordariales</taxon>
        <taxon>Podosporaceae</taxon>
        <taxon>Podospora</taxon>
    </lineage>
</organism>
<reference evidence="2" key="1">
    <citation type="journal article" date="2023" name="Mol. Phylogenet. Evol.">
        <title>Genome-scale phylogeny and comparative genomics of the fungal order Sordariales.</title>
        <authorList>
            <person name="Hensen N."/>
            <person name="Bonometti L."/>
            <person name="Westerberg I."/>
            <person name="Brannstrom I.O."/>
            <person name="Guillou S."/>
            <person name="Cros-Aarteil S."/>
            <person name="Calhoun S."/>
            <person name="Haridas S."/>
            <person name="Kuo A."/>
            <person name="Mondo S."/>
            <person name="Pangilinan J."/>
            <person name="Riley R."/>
            <person name="LaButti K."/>
            <person name="Andreopoulos B."/>
            <person name="Lipzen A."/>
            <person name="Chen C."/>
            <person name="Yan M."/>
            <person name="Daum C."/>
            <person name="Ng V."/>
            <person name="Clum A."/>
            <person name="Steindorff A."/>
            <person name="Ohm R.A."/>
            <person name="Martin F."/>
            <person name="Silar P."/>
            <person name="Natvig D.O."/>
            <person name="Lalanne C."/>
            <person name="Gautier V."/>
            <person name="Ament-Velasquez S.L."/>
            <person name="Kruys A."/>
            <person name="Hutchinson M.I."/>
            <person name="Powell A.J."/>
            <person name="Barry K."/>
            <person name="Miller A.N."/>
            <person name="Grigoriev I.V."/>
            <person name="Debuchy R."/>
            <person name="Gladieux P."/>
            <person name="Hiltunen Thoren M."/>
            <person name="Johannesson H."/>
        </authorList>
    </citation>
    <scope>NUCLEOTIDE SEQUENCE</scope>
    <source>
        <strain evidence="2">CBS 232.78</strain>
    </source>
</reference>
<evidence type="ECO:0000256" key="1">
    <source>
        <dbReference type="SAM" id="MobiDB-lite"/>
    </source>
</evidence>
<evidence type="ECO:0000313" key="3">
    <source>
        <dbReference type="Proteomes" id="UP001285441"/>
    </source>
</evidence>
<evidence type="ECO:0000313" key="2">
    <source>
        <dbReference type="EMBL" id="KAK3368706.1"/>
    </source>
</evidence>
<comment type="caution">
    <text evidence="2">The sequence shown here is derived from an EMBL/GenBank/DDBJ whole genome shotgun (WGS) entry which is preliminary data.</text>
</comment>
<accession>A0AAE0K2A4</accession>
<sequence>MSDNTNNTGRGPRDSQWANAEPSSSAAPAAQTPLSLGQAQLAQSQLSQSRHAGESGPRGGSRPQGQTRGGSSFQGAPRAPRGHSSARGGASQLGGAPRGNSSTRGGSSRGGGGGGARPQGSPAPPRRNLSDRGGDSSSSTRGRRSTTRGARTQPPSRPNNPNNRGGSSRSQARTPPQGQGPVTEPCCGGTHNTNACTMSNAHRPPADGEVNYFVDIPRCEGGLGDDDPNAPPRPSSRLGFYGPPYPQVEYPDSDSDSGSHYGDSDASEPAQQREAHRVLFPSQYLHRNPDPVSVSVSVCTIPSIFDDSI</sequence>
<protein>
    <submittedName>
        <fullName evidence="2">Uncharacterized protein</fullName>
    </submittedName>
</protein>
<feature type="compositionally biased region" description="Gly residues" evidence="1">
    <location>
        <begin position="107"/>
        <end position="117"/>
    </location>
</feature>
<feature type="compositionally biased region" description="Low complexity" evidence="1">
    <location>
        <begin position="147"/>
        <end position="170"/>
    </location>
</feature>
<reference evidence="2" key="2">
    <citation type="submission" date="2023-06" db="EMBL/GenBank/DDBJ databases">
        <authorList>
            <consortium name="Lawrence Berkeley National Laboratory"/>
            <person name="Haridas S."/>
            <person name="Hensen N."/>
            <person name="Bonometti L."/>
            <person name="Westerberg I."/>
            <person name="Brannstrom I.O."/>
            <person name="Guillou S."/>
            <person name="Cros-Aarteil S."/>
            <person name="Calhoun S."/>
            <person name="Kuo A."/>
            <person name="Mondo S."/>
            <person name="Pangilinan J."/>
            <person name="Riley R."/>
            <person name="LaButti K."/>
            <person name="Andreopoulos B."/>
            <person name="Lipzen A."/>
            <person name="Chen C."/>
            <person name="Yanf M."/>
            <person name="Daum C."/>
            <person name="Ng V."/>
            <person name="Clum A."/>
            <person name="Steindorff A."/>
            <person name="Ohm R."/>
            <person name="Martin F."/>
            <person name="Silar P."/>
            <person name="Natvig D."/>
            <person name="Lalanne C."/>
            <person name="Gautier V."/>
            <person name="Ament-velasquez S.L."/>
            <person name="Kruys A."/>
            <person name="Hutchinson M.I."/>
            <person name="Powell A.J."/>
            <person name="Barry K."/>
            <person name="Miller A.N."/>
            <person name="Grigoriev I.V."/>
            <person name="Debuchy R."/>
            <person name="Gladieux P."/>
            <person name="Thoren M.H."/>
            <person name="Johannesson H."/>
        </authorList>
    </citation>
    <scope>NUCLEOTIDE SEQUENCE</scope>
    <source>
        <strain evidence="2">CBS 232.78</strain>
    </source>
</reference>